<protein>
    <submittedName>
        <fullName evidence="3">Uncharacterized protein</fullName>
    </submittedName>
</protein>
<reference evidence="4" key="1">
    <citation type="journal article" date="2020" name="Nat. Commun.">
        <title>Genome assembly of wild tea tree DASZ reveals pedigree and selection history of tea varieties.</title>
        <authorList>
            <person name="Zhang W."/>
            <person name="Zhang Y."/>
            <person name="Qiu H."/>
            <person name="Guo Y."/>
            <person name="Wan H."/>
            <person name="Zhang X."/>
            <person name="Scossa F."/>
            <person name="Alseekh S."/>
            <person name="Zhang Q."/>
            <person name="Wang P."/>
            <person name="Xu L."/>
            <person name="Schmidt M.H."/>
            <person name="Jia X."/>
            <person name="Li D."/>
            <person name="Zhu A."/>
            <person name="Guo F."/>
            <person name="Chen W."/>
            <person name="Ni D."/>
            <person name="Usadel B."/>
            <person name="Fernie A.R."/>
            <person name="Wen W."/>
        </authorList>
    </citation>
    <scope>NUCLEOTIDE SEQUENCE [LARGE SCALE GENOMIC DNA]</scope>
    <source>
        <strain evidence="4">cv. G240</strain>
    </source>
</reference>
<accession>A0A7J7G6V5</accession>
<comment type="similarity">
    <text evidence="1">Belongs to the plant acyltransferase family.</text>
</comment>
<evidence type="ECO:0000313" key="3">
    <source>
        <dbReference type="EMBL" id="KAF5936025.1"/>
    </source>
</evidence>
<comment type="caution">
    <text evidence="3">The sequence shown here is derived from an EMBL/GenBank/DDBJ whole genome shotgun (WGS) entry which is preliminary data.</text>
</comment>
<sequence>MPMGITRLSCGGFVLAIRLNHAVSDELGLVRFLKATADMAKGSSSSPPRPMWQRELLKAREPPQITCALHHQYEDSGDHQSTTAIHSNLSFLMSAIFNHLPPPHLFHSSSTLQVLTAFLWR</sequence>
<organism evidence="3 4">
    <name type="scientific">Camellia sinensis</name>
    <name type="common">Tea plant</name>
    <name type="synonym">Thea sinensis</name>
    <dbReference type="NCBI Taxonomy" id="4442"/>
    <lineage>
        <taxon>Eukaryota</taxon>
        <taxon>Viridiplantae</taxon>
        <taxon>Streptophyta</taxon>
        <taxon>Embryophyta</taxon>
        <taxon>Tracheophyta</taxon>
        <taxon>Spermatophyta</taxon>
        <taxon>Magnoliopsida</taxon>
        <taxon>eudicotyledons</taxon>
        <taxon>Gunneridae</taxon>
        <taxon>Pentapetalae</taxon>
        <taxon>asterids</taxon>
        <taxon>Ericales</taxon>
        <taxon>Theaceae</taxon>
        <taxon>Camellia</taxon>
    </lineage>
</organism>
<dbReference type="Pfam" id="PF02458">
    <property type="entry name" value="Transferase"/>
    <property type="match status" value="1"/>
</dbReference>
<evidence type="ECO:0000256" key="1">
    <source>
        <dbReference type="ARBA" id="ARBA00009861"/>
    </source>
</evidence>
<dbReference type="GO" id="GO:0016740">
    <property type="term" value="F:transferase activity"/>
    <property type="evidence" value="ECO:0007669"/>
    <property type="project" value="UniProtKB-KW"/>
</dbReference>
<evidence type="ECO:0000313" key="4">
    <source>
        <dbReference type="Proteomes" id="UP000593564"/>
    </source>
</evidence>
<dbReference type="PANTHER" id="PTHR31147">
    <property type="entry name" value="ACYL TRANSFERASE 4"/>
    <property type="match status" value="1"/>
</dbReference>
<gene>
    <name evidence="3" type="ORF">HYC85_027154</name>
</gene>
<reference evidence="3 4" key="2">
    <citation type="submission" date="2020-07" db="EMBL/GenBank/DDBJ databases">
        <title>Genome assembly of wild tea tree DASZ reveals pedigree and selection history of tea varieties.</title>
        <authorList>
            <person name="Zhang W."/>
        </authorList>
    </citation>
    <scope>NUCLEOTIDE SEQUENCE [LARGE SCALE GENOMIC DNA]</scope>
    <source>
        <strain evidence="4">cv. G240</strain>
        <tissue evidence="3">Leaf</tissue>
    </source>
</reference>
<name>A0A7J7G6V5_CAMSI</name>
<dbReference type="InterPro" id="IPR023213">
    <property type="entry name" value="CAT-like_dom_sf"/>
</dbReference>
<dbReference type="GO" id="GO:0009723">
    <property type="term" value="P:response to ethylene"/>
    <property type="evidence" value="ECO:0007669"/>
    <property type="project" value="UniProtKB-ARBA"/>
</dbReference>
<dbReference type="Proteomes" id="UP000593564">
    <property type="component" value="Unassembled WGS sequence"/>
</dbReference>
<dbReference type="AlphaFoldDB" id="A0A7J7G6V5"/>
<dbReference type="Gene3D" id="3.30.559.10">
    <property type="entry name" value="Chloramphenicol acetyltransferase-like domain"/>
    <property type="match status" value="1"/>
</dbReference>
<evidence type="ECO:0000256" key="2">
    <source>
        <dbReference type="ARBA" id="ARBA00022679"/>
    </source>
</evidence>
<keyword evidence="2" id="KW-0808">Transferase</keyword>
<proteinExistence type="inferred from homology"/>
<dbReference type="InterPro" id="IPR050898">
    <property type="entry name" value="Plant_acyltransferase"/>
</dbReference>
<dbReference type="EMBL" id="JACBKZ010000013">
    <property type="protein sequence ID" value="KAF5936025.1"/>
    <property type="molecule type" value="Genomic_DNA"/>
</dbReference>
<keyword evidence="4" id="KW-1185">Reference proteome</keyword>
<dbReference type="PANTHER" id="PTHR31147:SF66">
    <property type="entry name" value="OS05G0315700 PROTEIN"/>
    <property type="match status" value="1"/>
</dbReference>